<dbReference type="InterPro" id="IPR045536">
    <property type="entry name" value="DUF6431"/>
</dbReference>
<keyword evidence="3" id="KW-1185">Reference proteome</keyword>
<proteinExistence type="predicted"/>
<reference evidence="2 3" key="1">
    <citation type="submission" date="2019-03" db="EMBL/GenBank/DDBJ databases">
        <title>Genome sequence of Lentibacillus salicampi ATCC BAA-719.</title>
        <authorList>
            <person name="Maclea K.S."/>
            <person name="Simoes Junior M."/>
        </authorList>
    </citation>
    <scope>NUCLEOTIDE SEQUENCE [LARGE SCALE GENOMIC DNA]</scope>
    <source>
        <strain evidence="2 3">ATCC BAA-719</strain>
    </source>
</reference>
<organism evidence="2 3">
    <name type="scientific">Lentibacillus salicampi</name>
    <dbReference type="NCBI Taxonomy" id="175306"/>
    <lineage>
        <taxon>Bacteria</taxon>
        <taxon>Bacillati</taxon>
        <taxon>Bacillota</taxon>
        <taxon>Bacilli</taxon>
        <taxon>Bacillales</taxon>
        <taxon>Bacillaceae</taxon>
        <taxon>Lentibacillus</taxon>
    </lineage>
</organism>
<protein>
    <recommendedName>
        <fullName evidence="1">DUF6431 domain-containing protein</fullName>
    </recommendedName>
</protein>
<dbReference type="EMBL" id="SRHY01000082">
    <property type="protein sequence ID" value="TFJ90636.1"/>
    <property type="molecule type" value="Genomic_DNA"/>
</dbReference>
<dbReference type="AlphaFoldDB" id="A0A4Y9A9V9"/>
<evidence type="ECO:0000313" key="2">
    <source>
        <dbReference type="EMBL" id="TFJ90636.1"/>
    </source>
</evidence>
<accession>A0A4Y9A9V9</accession>
<dbReference type="Proteomes" id="UP000298484">
    <property type="component" value="Unassembled WGS sequence"/>
</dbReference>
<evidence type="ECO:0000259" key="1">
    <source>
        <dbReference type="Pfam" id="PF20020"/>
    </source>
</evidence>
<dbReference type="Pfam" id="PF20020">
    <property type="entry name" value="DUF6431"/>
    <property type="match status" value="1"/>
</dbReference>
<comment type="caution">
    <text evidence="2">The sequence shown here is derived from an EMBL/GenBank/DDBJ whole genome shotgun (WGS) entry which is preliminary data.</text>
</comment>
<evidence type="ECO:0000313" key="3">
    <source>
        <dbReference type="Proteomes" id="UP000298484"/>
    </source>
</evidence>
<name>A0A4Y9A9V9_9BACI</name>
<gene>
    <name evidence="2" type="ORF">E4U82_19275</name>
</gene>
<dbReference type="RefSeq" id="WP_135111865.1">
    <property type="nucleotide sequence ID" value="NZ_SRHY01000082.1"/>
</dbReference>
<dbReference type="OrthoDB" id="2867419at2"/>
<sequence>MEQLDVDSVCPCCGRKLWSHGSYERTVHCKNKSYTIKILRKRCPDCDKTYSLIPSFIKPWARFANHVREFFARWVAIGVPVSYLPERLSNEHTSVISLKTLYRWKKQMDENYQTWLIGQRKQAIDDPDAGDRLLDFFRRGATVVEECLFFFELYFGGKLPKRGQVISSINLSLSPKVWW</sequence>
<feature type="domain" description="DUF6431" evidence="1">
    <location>
        <begin position="10"/>
        <end position="68"/>
    </location>
</feature>